<evidence type="ECO:0000313" key="1">
    <source>
        <dbReference type="EMBL" id="KAJ7747081.1"/>
    </source>
</evidence>
<protein>
    <submittedName>
        <fullName evidence="1">Uncharacterized protein</fullName>
    </submittedName>
</protein>
<dbReference type="EMBL" id="JARKIB010000078">
    <property type="protein sequence ID" value="KAJ7747081.1"/>
    <property type="molecule type" value="Genomic_DNA"/>
</dbReference>
<reference evidence="1" key="1">
    <citation type="submission" date="2023-03" db="EMBL/GenBank/DDBJ databases">
        <title>Massive genome expansion in bonnet fungi (Mycena s.s.) driven by repeated elements and novel gene families across ecological guilds.</title>
        <authorList>
            <consortium name="Lawrence Berkeley National Laboratory"/>
            <person name="Harder C.B."/>
            <person name="Miyauchi S."/>
            <person name="Viragh M."/>
            <person name="Kuo A."/>
            <person name="Thoen E."/>
            <person name="Andreopoulos B."/>
            <person name="Lu D."/>
            <person name="Skrede I."/>
            <person name="Drula E."/>
            <person name="Henrissat B."/>
            <person name="Morin E."/>
            <person name="Kohler A."/>
            <person name="Barry K."/>
            <person name="LaButti K."/>
            <person name="Morin E."/>
            <person name="Salamov A."/>
            <person name="Lipzen A."/>
            <person name="Mereny Z."/>
            <person name="Hegedus B."/>
            <person name="Baldrian P."/>
            <person name="Stursova M."/>
            <person name="Weitz H."/>
            <person name="Taylor A."/>
            <person name="Grigoriev I.V."/>
            <person name="Nagy L.G."/>
            <person name="Martin F."/>
            <person name="Kauserud H."/>
        </authorList>
    </citation>
    <scope>NUCLEOTIDE SEQUENCE</scope>
    <source>
        <strain evidence="1">CBHHK182m</strain>
    </source>
</reference>
<sequence length="165" mass="17819">MASLVGSGTGTALTSALTDMHHRCCTKTASNKEMPVDTENLRKLNVLDQAVIEDLKPSSSTPSPRRPRTRDDFAAAVRPVYVCIEYQSFAPHAALLPAANPTTADKGLQEGQVPHRQQHPPASILQLDSTQSWAVQIVWDAASLRPSDQLMRRDSTPGVSGLVHG</sequence>
<dbReference type="Proteomes" id="UP001215598">
    <property type="component" value="Unassembled WGS sequence"/>
</dbReference>
<accession>A0AAD7N5T4</accession>
<evidence type="ECO:0000313" key="2">
    <source>
        <dbReference type="Proteomes" id="UP001215598"/>
    </source>
</evidence>
<proteinExistence type="predicted"/>
<keyword evidence="2" id="KW-1185">Reference proteome</keyword>
<name>A0AAD7N5T4_9AGAR</name>
<gene>
    <name evidence="1" type="ORF">B0H16DRAFT_1726271</name>
</gene>
<dbReference type="AlphaFoldDB" id="A0AAD7N5T4"/>
<organism evidence="1 2">
    <name type="scientific">Mycena metata</name>
    <dbReference type="NCBI Taxonomy" id="1033252"/>
    <lineage>
        <taxon>Eukaryota</taxon>
        <taxon>Fungi</taxon>
        <taxon>Dikarya</taxon>
        <taxon>Basidiomycota</taxon>
        <taxon>Agaricomycotina</taxon>
        <taxon>Agaricomycetes</taxon>
        <taxon>Agaricomycetidae</taxon>
        <taxon>Agaricales</taxon>
        <taxon>Marasmiineae</taxon>
        <taxon>Mycenaceae</taxon>
        <taxon>Mycena</taxon>
    </lineage>
</organism>
<comment type="caution">
    <text evidence="1">The sequence shown here is derived from an EMBL/GenBank/DDBJ whole genome shotgun (WGS) entry which is preliminary data.</text>
</comment>